<feature type="signal peptide" evidence="2">
    <location>
        <begin position="1"/>
        <end position="18"/>
    </location>
</feature>
<keyword evidence="2" id="KW-0732">Signal</keyword>
<keyword evidence="4" id="KW-1185">Reference proteome</keyword>
<feature type="region of interest" description="Disordered" evidence="1">
    <location>
        <begin position="45"/>
        <end position="111"/>
    </location>
</feature>
<name>A0A0N4W682_HAEPC</name>
<dbReference type="Proteomes" id="UP000268014">
    <property type="component" value="Unassembled WGS sequence"/>
</dbReference>
<feature type="compositionally biased region" description="Basic and acidic residues" evidence="1">
    <location>
        <begin position="59"/>
        <end position="101"/>
    </location>
</feature>
<evidence type="ECO:0000313" key="4">
    <source>
        <dbReference type="Proteomes" id="UP000268014"/>
    </source>
</evidence>
<reference evidence="3 4" key="2">
    <citation type="submission" date="2018-11" db="EMBL/GenBank/DDBJ databases">
        <authorList>
            <consortium name="Pathogen Informatics"/>
        </authorList>
    </citation>
    <scope>NUCLEOTIDE SEQUENCE [LARGE SCALE GENOMIC DNA]</scope>
    <source>
        <strain evidence="3 4">MHpl1</strain>
    </source>
</reference>
<evidence type="ECO:0000256" key="1">
    <source>
        <dbReference type="SAM" id="MobiDB-lite"/>
    </source>
</evidence>
<protein>
    <submittedName>
        <fullName evidence="5">FMRFamide neuropeptide</fullName>
    </submittedName>
</protein>
<evidence type="ECO:0000313" key="3">
    <source>
        <dbReference type="EMBL" id="VDO26298.1"/>
    </source>
</evidence>
<proteinExistence type="predicted"/>
<accession>A0A0N4W682</accession>
<reference evidence="5" key="1">
    <citation type="submission" date="2017-02" db="UniProtKB">
        <authorList>
            <consortium name="WormBaseParasite"/>
        </authorList>
    </citation>
    <scope>IDENTIFICATION</scope>
</reference>
<gene>
    <name evidence="3" type="ORF">HPLM_LOCUS5529</name>
</gene>
<dbReference type="WBParaSite" id="HPLM_0000553701-mRNA-1">
    <property type="protein sequence ID" value="HPLM_0000553701-mRNA-1"/>
    <property type="gene ID" value="HPLM_0000553701"/>
</dbReference>
<dbReference type="AlphaFoldDB" id="A0A0N4W682"/>
<evidence type="ECO:0000313" key="5">
    <source>
        <dbReference type="WBParaSite" id="HPLM_0000553701-mRNA-1"/>
    </source>
</evidence>
<organism evidence="5">
    <name type="scientific">Haemonchus placei</name>
    <name type="common">Barber's pole worm</name>
    <dbReference type="NCBI Taxonomy" id="6290"/>
    <lineage>
        <taxon>Eukaryota</taxon>
        <taxon>Metazoa</taxon>
        <taxon>Ecdysozoa</taxon>
        <taxon>Nematoda</taxon>
        <taxon>Chromadorea</taxon>
        <taxon>Rhabditida</taxon>
        <taxon>Rhabditina</taxon>
        <taxon>Rhabditomorpha</taxon>
        <taxon>Strongyloidea</taxon>
        <taxon>Trichostrongylidae</taxon>
        <taxon>Haemonchus</taxon>
    </lineage>
</organism>
<feature type="chain" id="PRO_5043123559" evidence="2">
    <location>
        <begin position="19"/>
        <end position="111"/>
    </location>
</feature>
<sequence length="111" mass="13237">MKLALLMIFATLFSVALSEWHYSGARRGSSGPLRRYGYNRRALEKHRQRFRDDPEESERDGGNFERDPRDFEEGNFSRRGWRGREGYGRYEREGDFDERPRGRVRSGKLFL</sequence>
<evidence type="ECO:0000256" key="2">
    <source>
        <dbReference type="SAM" id="SignalP"/>
    </source>
</evidence>
<dbReference type="EMBL" id="UZAF01016353">
    <property type="protein sequence ID" value="VDO26298.1"/>
    <property type="molecule type" value="Genomic_DNA"/>
</dbReference>
<feature type="compositionally biased region" description="Basic residues" evidence="1">
    <location>
        <begin position="102"/>
        <end position="111"/>
    </location>
</feature>